<keyword evidence="3 7" id="KW-0963">Cytoplasm</keyword>
<comment type="similarity">
    <text evidence="2 7">Belongs to the peptidase S41B family.</text>
</comment>
<dbReference type="AlphaFoldDB" id="A0A412TVN8"/>
<comment type="function">
    <text evidence="7">Degrades oligopeptides.</text>
</comment>
<feature type="domain" description="Tricorn protease C1" evidence="10">
    <location>
        <begin position="698"/>
        <end position="755"/>
    </location>
</feature>
<keyword evidence="5 7" id="KW-0378">Hydrolase</keyword>
<dbReference type="SUPFAM" id="SSF69304">
    <property type="entry name" value="Tricorn protease N-terminal domain"/>
    <property type="match status" value="1"/>
</dbReference>
<dbReference type="PIRSF" id="PIRSF036421">
    <property type="entry name" value="Tricorn_protease"/>
    <property type="match status" value="1"/>
</dbReference>
<feature type="active site" description="Charge relay system" evidence="8">
    <location>
        <position position="761"/>
    </location>
</feature>
<dbReference type="SUPFAM" id="SSF82171">
    <property type="entry name" value="DPP6 N-terminal domain-like"/>
    <property type="match status" value="2"/>
</dbReference>
<evidence type="ECO:0000256" key="1">
    <source>
        <dbReference type="ARBA" id="ARBA00004496"/>
    </source>
</evidence>
<reference evidence="11 12" key="1">
    <citation type="submission" date="2018-08" db="EMBL/GenBank/DDBJ databases">
        <title>A genome reference for cultivated species of the human gut microbiota.</title>
        <authorList>
            <person name="Zou Y."/>
            <person name="Xue W."/>
            <person name="Luo G."/>
        </authorList>
    </citation>
    <scope>NUCLEOTIDE SEQUENCE [LARGE SCALE GENOMIC DNA]</scope>
    <source>
        <strain evidence="11 12">AF16-14</strain>
    </source>
</reference>
<dbReference type="InterPro" id="IPR029045">
    <property type="entry name" value="ClpP/crotonase-like_dom_sf"/>
</dbReference>
<evidence type="ECO:0000256" key="8">
    <source>
        <dbReference type="PIRSR" id="PIRSR036421-1"/>
    </source>
</evidence>
<sequence>MNKLLLLLMMVGGGFMAGAAPLWMRYNTISPDGSKIAFAYKGDIYVVDSRGGAAQRLTAWDSFESAPVWSNDGKTLAFVSDRNGGRDIFTIPATGGTATQVTTHSAQENALAFSKDDKYIYYTAVIQDPAHSVMFPDSWISELYRIPVTGGRPEQILAAPVSNLCFDADGESFLYENRTGSENIWRKHHVSSVARDIFHYDVQTGKHTQVTTNVGEDRSPFYTPDGKVVFLSERNGGSFNIYRADLQATDKAEALTSFRNHPIRFLTQAMDGTLCFGYQGEIYTLKPGGKPTKVDIEIMGDLDNGQIENLTLRGASEFAMPDKGDDMAVIGRGEVFAISTKYGTTKQITHTPEAEKGVTISPDGKTIVYASSRTGTWNLYKATKVRKEDVDFAHATLIDEHPLFKDGIERTSPAFSPDGTELAFIEGRTILKVLNLKTNKVRQITDGTQYYGTNDDGFDYQWSPDGNWFTLTLITNRRDPYSDVGIVSAREGGKIYNVTNSAYFDMAPQWVMGGNAILFISDRVGMRSHASWGSQNDVYIAFMNQETMDRFLLSKEELELLQAEEKLAADKKKGKDKSSEKDKSTDKEAVFIDLERLSERVMRLTPMSSRIASAALTSDGETLYFLSAFEGGYDLWKKETRSGNVNMVKKLNASASSLLLDKGGKNLYILGRRPSKMTLPGGGVSPLTFSLQMELDKAAERQYMFNHVFTQQEKRFYRTDYHGVDLKALKKAYEPFLPHINNNYDFSEMLSEILGELNVSHTGSGYRGPGAKKATPEFGLLFDWQYTGDGLRIDEVLEFGPFDNSFTKVKAGVLIEKFDGRMVKAGEDYYPLINGKARKSVLVSFYNPETKERWEEVIKPISASAQNTLLYKRWIKSRAAEVDRLSNGRLGYVHIESMDDNSYRDVYADILGKYNLKEGIVIDTRNNGGGRLHEDIEILFSGNKYLDQVVRGVVACEMPSRRYNKPSIMIVCEANYSNAHGTPWVYRERGIGSIVGMPVPGTMTSVNWETLQDASMYFGIPVVGYRTKDGKYLENTQLEPDLKVRNDYDQVIDGRDQQLEVAVKELLRQIDARRR</sequence>
<evidence type="ECO:0000256" key="5">
    <source>
        <dbReference type="ARBA" id="ARBA00022801"/>
    </source>
</evidence>
<dbReference type="Gene3D" id="2.120.10.60">
    <property type="entry name" value="Tricorn protease N-terminal domain"/>
    <property type="match status" value="2"/>
</dbReference>
<feature type="active site" description="Charge relay system" evidence="8">
    <location>
        <position position="1034"/>
    </location>
</feature>
<dbReference type="SUPFAM" id="SSF50156">
    <property type="entry name" value="PDZ domain-like"/>
    <property type="match status" value="1"/>
</dbReference>
<dbReference type="Gene3D" id="3.30.750.44">
    <property type="match status" value="1"/>
</dbReference>
<keyword evidence="4 7" id="KW-0645">Protease</keyword>
<evidence type="ECO:0000256" key="3">
    <source>
        <dbReference type="ARBA" id="ARBA00022490"/>
    </source>
</evidence>
<dbReference type="InterPro" id="IPR028204">
    <property type="entry name" value="Tricorn_C1"/>
</dbReference>
<protein>
    <recommendedName>
        <fullName evidence="7">Tricorn protease homolog</fullName>
        <ecNumber evidence="7">3.4.21.-</ecNumber>
    </recommendedName>
</protein>
<keyword evidence="6 7" id="KW-0720">Serine protease</keyword>
<comment type="subcellular location">
    <subcellularLocation>
        <location evidence="1 7">Cytoplasm</location>
    </subcellularLocation>
</comment>
<organism evidence="11 12">
    <name type="scientific">Odoribacter splanchnicus</name>
    <dbReference type="NCBI Taxonomy" id="28118"/>
    <lineage>
        <taxon>Bacteria</taxon>
        <taxon>Pseudomonadati</taxon>
        <taxon>Bacteroidota</taxon>
        <taxon>Bacteroidia</taxon>
        <taxon>Bacteroidales</taxon>
        <taxon>Odoribacteraceae</taxon>
        <taxon>Odoribacter</taxon>
    </lineage>
</organism>
<dbReference type="Gene3D" id="3.90.226.10">
    <property type="entry name" value="2-enoyl-CoA Hydratase, Chain A, domain 1"/>
    <property type="match status" value="1"/>
</dbReference>
<dbReference type="EMBL" id="QRYC01000005">
    <property type="protein sequence ID" value="RGU57541.1"/>
    <property type="molecule type" value="Genomic_DNA"/>
</dbReference>
<dbReference type="Gene3D" id="2.120.10.30">
    <property type="entry name" value="TolB, C-terminal domain"/>
    <property type="match status" value="1"/>
</dbReference>
<dbReference type="Pfam" id="PF26550">
    <property type="entry name" value="Tricorn_2nd"/>
    <property type="match status" value="1"/>
</dbReference>
<evidence type="ECO:0000259" key="10">
    <source>
        <dbReference type="Pfam" id="PF14684"/>
    </source>
</evidence>
<evidence type="ECO:0000259" key="9">
    <source>
        <dbReference type="Pfam" id="PF03572"/>
    </source>
</evidence>
<dbReference type="InterPro" id="IPR036034">
    <property type="entry name" value="PDZ_sf"/>
</dbReference>
<dbReference type="Proteomes" id="UP000284243">
    <property type="component" value="Unassembled WGS sequence"/>
</dbReference>
<dbReference type="PANTHER" id="PTHR43253:SF1">
    <property type="entry name" value="TRICORN PROTEASE HOMOLOG 2-RELATED"/>
    <property type="match status" value="1"/>
</dbReference>
<dbReference type="GO" id="GO:0005737">
    <property type="term" value="C:cytoplasm"/>
    <property type="evidence" value="ECO:0007669"/>
    <property type="project" value="UniProtKB-SubCell"/>
</dbReference>
<accession>A0A412TVN8</accession>
<dbReference type="Pfam" id="PF26549">
    <property type="entry name" value="Tricorn_N"/>
    <property type="match status" value="1"/>
</dbReference>
<dbReference type="InterPro" id="IPR011042">
    <property type="entry name" value="6-blade_b-propeller_TolB-like"/>
</dbReference>
<dbReference type="GO" id="GO:0006508">
    <property type="term" value="P:proteolysis"/>
    <property type="evidence" value="ECO:0007669"/>
    <property type="project" value="UniProtKB-UniRule"/>
</dbReference>
<dbReference type="PANTHER" id="PTHR43253">
    <property type="entry name" value="TRICORN PROTEASE HOMOLOG 2-RELATED"/>
    <property type="match status" value="1"/>
</dbReference>
<comment type="caution">
    <text evidence="11">The sequence shown here is derived from an EMBL/GenBank/DDBJ whole genome shotgun (WGS) entry which is preliminary data.</text>
</comment>
<dbReference type="CDD" id="cd07562">
    <property type="entry name" value="Peptidase_S41_TRI"/>
    <property type="match status" value="1"/>
</dbReference>
<dbReference type="InterPro" id="IPR012393">
    <property type="entry name" value="Tricorn_protease"/>
</dbReference>
<evidence type="ECO:0000256" key="2">
    <source>
        <dbReference type="ARBA" id="ARBA00008524"/>
    </source>
</evidence>
<evidence type="ECO:0000256" key="7">
    <source>
        <dbReference type="PIRNR" id="PIRNR036421"/>
    </source>
</evidence>
<evidence type="ECO:0000313" key="12">
    <source>
        <dbReference type="Proteomes" id="UP000284243"/>
    </source>
</evidence>
<dbReference type="EC" id="3.4.21.-" evidence="7"/>
<dbReference type="SUPFAM" id="SSF52096">
    <property type="entry name" value="ClpP/crotonase"/>
    <property type="match status" value="1"/>
</dbReference>
<dbReference type="InterPro" id="IPR005151">
    <property type="entry name" value="Tail-specific_protease"/>
</dbReference>
<feature type="active site" description="Nucleophile" evidence="8">
    <location>
        <position position="977"/>
    </location>
</feature>
<proteinExistence type="inferred from homology"/>
<evidence type="ECO:0000313" key="11">
    <source>
        <dbReference type="EMBL" id="RGU57541.1"/>
    </source>
</evidence>
<dbReference type="GO" id="GO:0008236">
    <property type="term" value="F:serine-type peptidase activity"/>
    <property type="evidence" value="ECO:0007669"/>
    <property type="project" value="UniProtKB-UniRule"/>
</dbReference>
<name>A0A412TVN8_9BACT</name>
<evidence type="ECO:0000256" key="6">
    <source>
        <dbReference type="ARBA" id="ARBA00022825"/>
    </source>
</evidence>
<dbReference type="Pfam" id="PF03572">
    <property type="entry name" value="Peptidase_S41"/>
    <property type="match status" value="1"/>
</dbReference>
<dbReference type="Pfam" id="PF14684">
    <property type="entry name" value="Tricorn_C1"/>
    <property type="match status" value="1"/>
</dbReference>
<dbReference type="RefSeq" id="WP_046405975.1">
    <property type="nucleotide sequence ID" value="NZ_JADMUD010000011.1"/>
</dbReference>
<feature type="domain" description="Tail specific protease" evidence="9">
    <location>
        <begin position="889"/>
        <end position="1044"/>
    </location>
</feature>
<gene>
    <name evidence="11" type="ORF">DWW57_05550</name>
</gene>
<evidence type="ECO:0000256" key="4">
    <source>
        <dbReference type="ARBA" id="ARBA00022670"/>
    </source>
</evidence>